<gene>
    <name evidence="5" type="ordered locus">Xaut_4482</name>
</gene>
<dbReference type="InterPro" id="IPR058531">
    <property type="entry name" value="Baseplate_J_M"/>
</dbReference>
<evidence type="ECO:0000313" key="5">
    <source>
        <dbReference type="EMBL" id="ABS69703.1"/>
    </source>
</evidence>
<dbReference type="eggNOG" id="COG3299">
    <property type="taxonomic scope" value="Bacteria"/>
</dbReference>
<accession>A7INV7</accession>
<proteinExistence type="inferred from homology"/>
<dbReference type="Proteomes" id="UP000002417">
    <property type="component" value="Chromosome"/>
</dbReference>
<feature type="domain" description="Baseplate J-like central" evidence="3">
    <location>
        <begin position="205"/>
        <end position="279"/>
    </location>
</feature>
<dbReference type="InterPro" id="IPR052399">
    <property type="entry name" value="Phage_Baseplate_Assmbl_Protein"/>
</dbReference>
<dbReference type="Pfam" id="PF26078">
    <property type="entry name" value="Baseplate_J_M"/>
    <property type="match status" value="1"/>
</dbReference>
<comment type="similarity">
    <text evidence="1">Belongs to the Mu gp47/PBSX XkdT family.</text>
</comment>
<dbReference type="PANTHER" id="PTHR37829:SF3">
    <property type="entry name" value="PROTEIN JAYE-RELATED"/>
    <property type="match status" value="1"/>
</dbReference>
<reference evidence="5 6" key="1">
    <citation type="submission" date="2007-07" db="EMBL/GenBank/DDBJ databases">
        <title>Complete sequence of chromosome of Xanthobacter autotrophicus Py2.</title>
        <authorList>
            <consortium name="US DOE Joint Genome Institute"/>
            <person name="Copeland A."/>
            <person name="Lucas S."/>
            <person name="Lapidus A."/>
            <person name="Barry K."/>
            <person name="Glavina del Rio T."/>
            <person name="Hammon N."/>
            <person name="Israni S."/>
            <person name="Dalin E."/>
            <person name="Tice H."/>
            <person name="Pitluck S."/>
            <person name="Sims D."/>
            <person name="Brettin T."/>
            <person name="Bruce D."/>
            <person name="Detter J.C."/>
            <person name="Han C."/>
            <person name="Tapia R."/>
            <person name="Brainard J."/>
            <person name="Schmutz J."/>
            <person name="Larimer F."/>
            <person name="Land M."/>
            <person name="Hauser L."/>
            <person name="Kyrpides N."/>
            <person name="Kim E."/>
            <person name="Ensigns S.A."/>
            <person name="Richardson P."/>
        </authorList>
    </citation>
    <scope>NUCLEOTIDE SEQUENCE [LARGE SCALE GENOMIC DNA]</scope>
    <source>
        <strain evidence="6">ATCC BAA-1158 / Py2</strain>
    </source>
</reference>
<dbReference type="OrthoDB" id="7565172at2"/>
<dbReference type="HOGENOM" id="CLU_039609_1_1_5"/>
<feature type="domain" description="Baseplate protein J-like barrel" evidence="2">
    <location>
        <begin position="102"/>
        <end position="169"/>
    </location>
</feature>
<evidence type="ECO:0000256" key="1">
    <source>
        <dbReference type="ARBA" id="ARBA00038087"/>
    </source>
</evidence>
<dbReference type="AlphaFoldDB" id="A7INV7"/>
<dbReference type="EMBL" id="CP000781">
    <property type="protein sequence ID" value="ABS69703.1"/>
    <property type="molecule type" value="Genomic_DNA"/>
</dbReference>
<evidence type="ECO:0000259" key="4">
    <source>
        <dbReference type="Pfam" id="PF26079"/>
    </source>
</evidence>
<dbReference type="Pfam" id="PF04865">
    <property type="entry name" value="Baseplate_J"/>
    <property type="match status" value="1"/>
</dbReference>
<dbReference type="STRING" id="78245.Xaut_4482"/>
<protein>
    <submittedName>
        <fullName evidence="5">Baseplate J family protein</fullName>
    </submittedName>
</protein>
<dbReference type="InterPro" id="IPR058530">
    <property type="entry name" value="Baseplate_J-like_C"/>
</dbReference>
<organism evidence="5 6">
    <name type="scientific">Xanthobacter autotrophicus (strain ATCC BAA-1158 / Py2)</name>
    <dbReference type="NCBI Taxonomy" id="78245"/>
    <lineage>
        <taxon>Bacteria</taxon>
        <taxon>Pseudomonadati</taxon>
        <taxon>Pseudomonadota</taxon>
        <taxon>Alphaproteobacteria</taxon>
        <taxon>Hyphomicrobiales</taxon>
        <taxon>Xanthobacteraceae</taxon>
        <taxon>Xanthobacter</taxon>
    </lineage>
</organism>
<keyword evidence="6" id="KW-1185">Reference proteome</keyword>
<dbReference type="PANTHER" id="PTHR37829">
    <property type="entry name" value="PHAGE-LIKE ELEMENT PBSX PROTEIN XKDT"/>
    <property type="match status" value="1"/>
</dbReference>
<evidence type="ECO:0000259" key="2">
    <source>
        <dbReference type="Pfam" id="PF04865"/>
    </source>
</evidence>
<evidence type="ECO:0000259" key="3">
    <source>
        <dbReference type="Pfam" id="PF26078"/>
    </source>
</evidence>
<evidence type="ECO:0000313" key="6">
    <source>
        <dbReference type="Proteomes" id="UP000002417"/>
    </source>
</evidence>
<dbReference type="Pfam" id="PF26079">
    <property type="entry name" value="Baseplate_J_C"/>
    <property type="match status" value="1"/>
</dbReference>
<feature type="domain" description="Baseplate J-like C-terminal" evidence="4">
    <location>
        <begin position="286"/>
        <end position="362"/>
    </location>
</feature>
<name>A7INV7_XANP2</name>
<dbReference type="KEGG" id="xau:Xaut_4482"/>
<sequence length="366" mass="38352">MPFPLKTPADLTRRAEALMEAALRKARPNVDPAAISRSVRSPRGMIAATIRVMVMLVYELHLHLRWWGDQLFPDTAEAEYLVRHASIWGVTRRPATRAIGYATVAGANGTAVPIDAVLVGAGGLLYTVTAGATIVAGTATITVRALDAGADGNAAADTRLSFQTDIDGLNPQEAVVDADGLTGGAAIESLASLLARLLAEIREPAHGGAKSDYPKWVQNTFAAARVRTLPNWVGEGTVGVCVAMGTAALPRVPTPAELEAMAAHLEGLRPVTAEVIMVAVELLAVPITLAVDPDEARVRQAVNAAILTHFAADADIGARLYRSRLSEAISAASGEYRHELSVPAADVVPTDIQLPVPGALTWAALP</sequence>
<dbReference type="PhylomeDB" id="A7INV7"/>
<dbReference type="InterPro" id="IPR006949">
    <property type="entry name" value="Barrel_Baseplate_J-like"/>
</dbReference>